<dbReference type="RefSeq" id="XP_031916604.1">
    <property type="nucleotide sequence ID" value="XM_032053816.1"/>
</dbReference>
<reference evidence="1 2" key="1">
    <citation type="submission" date="2019-04" db="EMBL/GenBank/DDBJ databases">
        <title>Friends and foes A comparative genomics study of 23 Aspergillus species from section Flavi.</title>
        <authorList>
            <consortium name="DOE Joint Genome Institute"/>
            <person name="Kjaerbolling I."/>
            <person name="Vesth T."/>
            <person name="Frisvad J.C."/>
            <person name="Nybo J.L."/>
            <person name="Theobald S."/>
            <person name="Kildgaard S."/>
            <person name="Isbrandt T."/>
            <person name="Kuo A."/>
            <person name="Sato A."/>
            <person name="Lyhne E.K."/>
            <person name="Kogle M.E."/>
            <person name="Wiebenga A."/>
            <person name="Kun R.S."/>
            <person name="Lubbers R.J."/>
            <person name="Makela M.R."/>
            <person name="Barry K."/>
            <person name="Chovatia M."/>
            <person name="Clum A."/>
            <person name="Daum C."/>
            <person name="Haridas S."/>
            <person name="He G."/>
            <person name="LaButti K."/>
            <person name="Lipzen A."/>
            <person name="Mondo S."/>
            <person name="Riley R."/>
            <person name="Salamov A."/>
            <person name="Simmons B.A."/>
            <person name="Magnuson J.K."/>
            <person name="Henrissat B."/>
            <person name="Mortensen U.H."/>
            <person name="Larsen T.O."/>
            <person name="Devries R.P."/>
            <person name="Grigoriev I.V."/>
            <person name="Machida M."/>
            <person name="Baker S.E."/>
            <person name="Andersen M.R."/>
        </authorList>
    </citation>
    <scope>NUCLEOTIDE SEQUENCE [LARGE SCALE GENOMIC DNA]</scope>
    <source>
        <strain evidence="1 2">CBS 117625</strain>
    </source>
</reference>
<dbReference type="AlphaFoldDB" id="A0A5N6T2W6"/>
<gene>
    <name evidence="1" type="ORF">BDV38DRAFT_239849</name>
</gene>
<evidence type="ECO:0000313" key="1">
    <source>
        <dbReference type="EMBL" id="KAE8140541.1"/>
    </source>
</evidence>
<dbReference type="EMBL" id="ML743561">
    <property type="protein sequence ID" value="KAE8140541.1"/>
    <property type="molecule type" value="Genomic_DNA"/>
</dbReference>
<protein>
    <submittedName>
        <fullName evidence="1">Uncharacterized protein</fullName>
    </submittedName>
</protein>
<sequence>MVQDKPLRELTDLARDSQRFLNTCVEMKVTSPSFLETGSCTAFLANWRVEKPSSRNKVLISATNFGVSKILMVFSLISSNHYGKIEIVSLSENRKTQLLVLYHSPWLSKKDTKGVACSARLNQTRCASISSAFVEPVLSCPVIGVSGSEALVRAVRSKRKLSC</sequence>
<proteinExistence type="predicted"/>
<accession>A0A5N6T2W6</accession>
<organism evidence="1 2">
    <name type="scientific">Aspergillus pseudotamarii</name>
    <dbReference type="NCBI Taxonomy" id="132259"/>
    <lineage>
        <taxon>Eukaryota</taxon>
        <taxon>Fungi</taxon>
        <taxon>Dikarya</taxon>
        <taxon>Ascomycota</taxon>
        <taxon>Pezizomycotina</taxon>
        <taxon>Eurotiomycetes</taxon>
        <taxon>Eurotiomycetidae</taxon>
        <taxon>Eurotiales</taxon>
        <taxon>Aspergillaceae</taxon>
        <taxon>Aspergillus</taxon>
        <taxon>Aspergillus subgen. Circumdati</taxon>
    </lineage>
</organism>
<dbReference type="GeneID" id="43638026"/>
<keyword evidence="2" id="KW-1185">Reference proteome</keyword>
<evidence type="ECO:0000313" key="2">
    <source>
        <dbReference type="Proteomes" id="UP000325672"/>
    </source>
</evidence>
<name>A0A5N6T2W6_ASPPS</name>
<dbReference type="Proteomes" id="UP000325672">
    <property type="component" value="Unassembled WGS sequence"/>
</dbReference>